<reference evidence="1 2" key="1">
    <citation type="submission" date="2023-03" db="EMBL/GenBank/DDBJ databases">
        <title>Genome insight into feeding habits of ladybird beetles.</title>
        <authorList>
            <person name="Li H.-S."/>
            <person name="Huang Y.-H."/>
            <person name="Pang H."/>
        </authorList>
    </citation>
    <scope>NUCLEOTIDE SEQUENCE [LARGE SCALE GENOMIC DNA]</scope>
    <source>
        <strain evidence="1">SYSU_2023b</strain>
        <tissue evidence="1">Whole body</tissue>
    </source>
</reference>
<gene>
    <name evidence="1" type="ORF">WA026_006669</name>
</gene>
<dbReference type="Proteomes" id="UP001431783">
    <property type="component" value="Unassembled WGS sequence"/>
</dbReference>
<accession>A0AAW1U9J1</accession>
<proteinExistence type="predicted"/>
<evidence type="ECO:0000313" key="1">
    <source>
        <dbReference type="EMBL" id="KAK9879604.1"/>
    </source>
</evidence>
<dbReference type="EMBL" id="JARQZJ010000062">
    <property type="protein sequence ID" value="KAK9879604.1"/>
    <property type="molecule type" value="Genomic_DNA"/>
</dbReference>
<sequence length="105" mass="11844">MTSRGQKLVALALSKHNTSLKQREQPETFENFFQPPVENAPNCENTTTDMEIDITKDINLPDISDGILNSIDIPIIFDFIDDTPALSSDIENAPNFENNPDMEYQ</sequence>
<protein>
    <submittedName>
        <fullName evidence="1">Uncharacterized protein</fullName>
    </submittedName>
</protein>
<keyword evidence="2" id="KW-1185">Reference proteome</keyword>
<name>A0AAW1U9J1_9CUCU</name>
<dbReference type="AlphaFoldDB" id="A0AAW1U9J1"/>
<organism evidence="1 2">
    <name type="scientific">Henosepilachna vigintioctopunctata</name>
    <dbReference type="NCBI Taxonomy" id="420089"/>
    <lineage>
        <taxon>Eukaryota</taxon>
        <taxon>Metazoa</taxon>
        <taxon>Ecdysozoa</taxon>
        <taxon>Arthropoda</taxon>
        <taxon>Hexapoda</taxon>
        <taxon>Insecta</taxon>
        <taxon>Pterygota</taxon>
        <taxon>Neoptera</taxon>
        <taxon>Endopterygota</taxon>
        <taxon>Coleoptera</taxon>
        <taxon>Polyphaga</taxon>
        <taxon>Cucujiformia</taxon>
        <taxon>Coccinelloidea</taxon>
        <taxon>Coccinellidae</taxon>
        <taxon>Epilachninae</taxon>
        <taxon>Epilachnini</taxon>
        <taxon>Henosepilachna</taxon>
    </lineage>
</organism>
<evidence type="ECO:0000313" key="2">
    <source>
        <dbReference type="Proteomes" id="UP001431783"/>
    </source>
</evidence>
<comment type="caution">
    <text evidence="1">The sequence shown here is derived from an EMBL/GenBank/DDBJ whole genome shotgun (WGS) entry which is preliminary data.</text>
</comment>